<dbReference type="Pfam" id="PF14412">
    <property type="entry name" value="AHH"/>
    <property type="match status" value="1"/>
</dbReference>
<dbReference type="PROSITE" id="PS51257">
    <property type="entry name" value="PROKAR_LIPOPROTEIN"/>
    <property type="match status" value="1"/>
</dbReference>
<evidence type="ECO:0000313" key="4">
    <source>
        <dbReference type="Proteomes" id="UP000036908"/>
    </source>
</evidence>
<comment type="caution">
    <text evidence="3">The sequence shown here is derived from an EMBL/GenBank/DDBJ whole genome shotgun (WGS) entry which is preliminary data.</text>
</comment>
<dbReference type="RefSeq" id="WP_053223862.1">
    <property type="nucleotide sequence ID" value="NZ_JSVA01000011.1"/>
</dbReference>
<dbReference type="PATRIC" id="fig|1566026.4.peg.564"/>
<feature type="signal peptide" evidence="2">
    <location>
        <begin position="1"/>
        <end position="21"/>
    </location>
</feature>
<dbReference type="Proteomes" id="UP000036908">
    <property type="component" value="Unassembled WGS sequence"/>
</dbReference>
<proteinExistence type="predicted"/>
<dbReference type="EMBL" id="JSVA01000011">
    <property type="protein sequence ID" value="KOF02527.1"/>
    <property type="molecule type" value="Genomic_DNA"/>
</dbReference>
<name>A0A0L8AJW6_9BACT</name>
<protein>
    <submittedName>
        <fullName evidence="3">Uncharacterized protein</fullName>
    </submittedName>
</protein>
<dbReference type="OrthoDB" id="3078827at2"/>
<sequence length="633" mass="69740">MKKIKFYFLILLLFAVFGCQTSDTETVPEIPKMKAQYKNPDALPEVMSQLNSALKTNVDTRGSANTGQVITSIGKISIDRIFEVIDTVKNSNYTFLVEDEDNNPFTFTNLVLKKREGGDWDTPYLIDYKVDSAEIPQFIESGFSMANFTGTTTKRFLKDFSFGPRSSANLEQRAGVSDPSQCDQQTGYEGGNSGGGSDSDYPPNNEPPSGGGYTSFCYHYIEEIEVDACGTEISGQTGIDAPDFENNGCNDADYYNALYGNGSGKTKTITVRRTYCYTIGPSYSIGDPDACPQPETEDVGVINPLLSSTRYLNRLMSLDGSQIAWLENNPEISFELADIVSADGEFDENGFLTEATTLAAQSLLDLTKSGLLEGSYTPAYVFKISPYTLHLYDPSLFTAYLSLEVAFLVAEHSNDPEWFTDFPNRVWNTRKLYFEASLNAFQTLLDLGGLAPVVGEVFDVINGGIYLVRGDGVNAALSFSAAVPIAGWVATGAKFATKGPLRWVLKADGYIDFGRSSKLRKIIGLADGDKTVQAHHILVWAEQKHTVIQKAASSSTNPFHMNDILNGIPVATWRNQPNHNAYNQRVRDALDAIDRDFPSLTPDEAVNKLKPLIQRIRQAILDNPNTHINDIIF</sequence>
<reference evidence="4" key="1">
    <citation type="submission" date="2014-11" db="EMBL/GenBank/DDBJ databases">
        <title>Genome sequencing of Roseivirga sp. D-25.</title>
        <authorList>
            <person name="Selvaratnam C."/>
            <person name="Thevarajoo S."/>
            <person name="Goh K.M."/>
            <person name="Eee R."/>
            <person name="Chan K.-G."/>
            <person name="Chong C.S."/>
        </authorList>
    </citation>
    <scope>NUCLEOTIDE SEQUENCE [LARGE SCALE GENOMIC DNA]</scope>
    <source>
        <strain evidence="4">D-25</strain>
    </source>
</reference>
<keyword evidence="2" id="KW-0732">Signal</keyword>
<feature type="chain" id="PRO_5005580161" evidence="2">
    <location>
        <begin position="22"/>
        <end position="633"/>
    </location>
</feature>
<evidence type="ECO:0000313" key="3">
    <source>
        <dbReference type="EMBL" id="KOF02527.1"/>
    </source>
</evidence>
<keyword evidence="4" id="KW-1185">Reference proteome</keyword>
<evidence type="ECO:0000256" key="2">
    <source>
        <dbReference type="SAM" id="SignalP"/>
    </source>
</evidence>
<organism evidence="3 4">
    <name type="scientific">Roseivirga seohaensis subsp. aquiponti</name>
    <dbReference type="NCBI Taxonomy" id="1566026"/>
    <lineage>
        <taxon>Bacteria</taxon>
        <taxon>Pseudomonadati</taxon>
        <taxon>Bacteroidota</taxon>
        <taxon>Cytophagia</taxon>
        <taxon>Cytophagales</taxon>
        <taxon>Roseivirgaceae</taxon>
        <taxon>Roseivirga</taxon>
    </lineage>
</organism>
<accession>A0A0L8AJW6</accession>
<feature type="compositionally biased region" description="Gly residues" evidence="1">
    <location>
        <begin position="188"/>
        <end position="197"/>
    </location>
</feature>
<dbReference type="AlphaFoldDB" id="A0A0L8AJW6"/>
<dbReference type="CDD" id="cd20745">
    <property type="entry name" value="FIX_RhsA_AHH_HNH-like"/>
    <property type="match status" value="1"/>
</dbReference>
<feature type="region of interest" description="Disordered" evidence="1">
    <location>
        <begin position="170"/>
        <end position="208"/>
    </location>
</feature>
<dbReference type="InterPro" id="IPR032871">
    <property type="entry name" value="AHH_dom_containing"/>
</dbReference>
<gene>
    <name evidence="3" type="ORF">OB69_11390</name>
</gene>
<evidence type="ECO:0000256" key="1">
    <source>
        <dbReference type="SAM" id="MobiDB-lite"/>
    </source>
</evidence>